<gene>
    <name evidence="14" type="primary">ygaD</name>
    <name evidence="14" type="ORF">BBEV_0144</name>
</gene>
<dbReference type="CDD" id="cd07346">
    <property type="entry name" value="ABC_6TM_exporters"/>
    <property type="match status" value="1"/>
</dbReference>
<dbReference type="SUPFAM" id="SSF90123">
    <property type="entry name" value="ABC transporter transmembrane region"/>
    <property type="match status" value="1"/>
</dbReference>
<dbReference type="Proteomes" id="UP000094463">
    <property type="component" value="Chromosome"/>
</dbReference>
<feature type="transmembrane region" description="Helical" evidence="10">
    <location>
        <begin position="20"/>
        <end position="49"/>
    </location>
</feature>
<feature type="transmembrane region" description="Helical" evidence="10">
    <location>
        <begin position="144"/>
        <end position="172"/>
    </location>
</feature>
<dbReference type="InterPro" id="IPR036640">
    <property type="entry name" value="ABC1_TM_sf"/>
</dbReference>
<dbReference type="PROSITE" id="PS00889">
    <property type="entry name" value="CNMP_BINDING_2"/>
    <property type="match status" value="1"/>
</dbReference>
<dbReference type="InterPro" id="IPR011527">
    <property type="entry name" value="ABC1_TM_dom"/>
</dbReference>
<protein>
    <submittedName>
        <fullName evidence="14">Putative multidrug export ATP-binding/permease protein YgaD</fullName>
    </submittedName>
</protein>
<dbReference type="Gene3D" id="1.20.1560.10">
    <property type="entry name" value="ABC transporter type 1, transmembrane domain"/>
    <property type="match status" value="1"/>
</dbReference>
<dbReference type="AlphaFoldDB" id="A0A1D7QRA4"/>
<dbReference type="SUPFAM" id="SSF52540">
    <property type="entry name" value="P-loop containing nucleoside triphosphate hydrolases"/>
    <property type="match status" value="1"/>
</dbReference>
<evidence type="ECO:0000256" key="9">
    <source>
        <dbReference type="ARBA" id="ARBA00023159"/>
    </source>
</evidence>
<comment type="subcellular location">
    <subcellularLocation>
        <location evidence="1">Cell membrane</location>
        <topology evidence="1">Multi-pass membrane protein</topology>
    </subcellularLocation>
</comment>
<dbReference type="STRING" id="632773.BBEV_0144"/>
<keyword evidence="6 14" id="KW-0067">ATP-binding</keyword>
<dbReference type="PANTHER" id="PTHR43394">
    <property type="entry name" value="ATP-DEPENDENT PERMEASE MDL1, MITOCHONDRIAL"/>
    <property type="match status" value="1"/>
</dbReference>
<keyword evidence="3" id="KW-1003">Cell membrane</keyword>
<keyword evidence="4 10" id="KW-0812">Transmembrane</keyword>
<dbReference type="GO" id="GO:0005524">
    <property type="term" value="F:ATP binding"/>
    <property type="evidence" value="ECO:0007669"/>
    <property type="project" value="UniProtKB-KW"/>
</dbReference>
<dbReference type="InterPro" id="IPR017871">
    <property type="entry name" value="ABC_transporter-like_CS"/>
</dbReference>
<dbReference type="PROSITE" id="PS00888">
    <property type="entry name" value="CNMP_BINDING_1"/>
    <property type="match status" value="1"/>
</dbReference>
<proteinExistence type="predicted"/>
<evidence type="ECO:0000256" key="4">
    <source>
        <dbReference type="ARBA" id="ARBA00022692"/>
    </source>
</evidence>
<dbReference type="GO" id="GO:0005886">
    <property type="term" value="C:plasma membrane"/>
    <property type="evidence" value="ECO:0007669"/>
    <property type="project" value="UniProtKB-SubCell"/>
</dbReference>
<evidence type="ECO:0000313" key="14">
    <source>
        <dbReference type="EMBL" id="AOM81539.1"/>
    </source>
</evidence>
<keyword evidence="2" id="KW-0813">Transport</keyword>
<dbReference type="InterPro" id="IPR014710">
    <property type="entry name" value="RmlC-like_jellyroll"/>
</dbReference>
<dbReference type="PRINTS" id="PR00103">
    <property type="entry name" value="CAMPKINASE"/>
</dbReference>
<feature type="transmembrane region" description="Helical" evidence="10">
    <location>
        <begin position="248"/>
        <end position="267"/>
    </location>
</feature>
<dbReference type="SUPFAM" id="SSF51206">
    <property type="entry name" value="cAMP-binding domain-like"/>
    <property type="match status" value="1"/>
</dbReference>
<accession>A0A1D7QRA4</accession>
<evidence type="ECO:0000259" key="13">
    <source>
        <dbReference type="PROSITE" id="PS50929"/>
    </source>
</evidence>
<dbReference type="Pfam" id="PF00005">
    <property type="entry name" value="ABC_tran"/>
    <property type="match status" value="1"/>
</dbReference>
<evidence type="ECO:0000256" key="5">
    <source>
        <dbReference type="ARBA" id="ARBA00022741"/>
    </source>
</evidence>
<evidence type="ECO:0000313" key="15">
    <source>
        <dbReference type="Proteomes" id="UP000094463"/>
    </source>
</evidence>
<dbReference type="FunFam" id="3.40.50.300:FF:000221">
    <property type="entry name" value="Multidrug ABC transporter ATP-binding protein"/>
    <property type="match status" value="1"/>
</dbReference>
<feature type="transmembrane region" description="Helical" evidence="10">
    <location>
        <begin position="55"/>
        <end position="76"/>
    </location>
</feature>
<dbReference type="PROSITE" id="PS50893">
    <property type="entry name" value="ABC_TRANSPORTER_2"/>
    <property type="match status" value="1"/>
</dbReference>
<dbReference type="RefSeq" id="WP_069363706.1">
    <property type="nucleotide sequence ID" value="NZ_CP012502.1"/>
</dbReference>
<evidence type="ECO:0000256" key="6">
    <source>
        <dbReference type="ARBA" id="ARBA00022840"/>
    </source>
</evidence>
<dbReference type="GO" id="GO:0016887">
    <property type="term" value="F:ATP hydrolysis activity"/>
    <property type="evidence" value="ECO:0007669"/>
    <property type="project" value="InterPro"/>
</dbReference>
<evidence type="ECO:0000256" key="3">
    <source>
        <dbReference type="ARBA" id="ARBA00022475"/>
    </source>
</evidence>
<dbReference type="InterPro" id="IPR000595">
    <property type="entry name" value="cNMP-bd_dom"/>
</dbReference>
<sequence>MIELIKRILLLFQAQKGKALIIFAILVAELAFQAFLPLSLMLMIDYAIVPGDLRILTLLIVFITVGTVVTSVLGLFRDRAYATLIAGLMADFYQRIFSHLQRLPLHFFKKTKSGDILARYNTDLSALESLLIPFPQLVMASLNLVVNIVILFLLQWQLAGLALFGFALSFVLPNYLSGRAFTASRAHKNLQAAVNASAQENIQGQETIKAFGLQTRMIRGFKQEIRQLQTAAREANFLNYLLDRTTEIGVLFVIVITICAGSLLAFYEMITIGSLSAFVTILVTMSFLISDITWLAPQLVQAKSGLDRIDELLEEEEAVSDGTTTIGPLRQAIRFDHVSFSYDGAKNHLSDANLAIPAKGFNVFVGASGSGKSTMMNLLMRYYEPAEGTIYWDDVAFPSIDDDAFQHEVGIVSQETFLFNRSLRDNIRLGLPEATDEDVEEAAKAAGIHDVITALPDGYETAAGERGGNLSGGQRQRVAIARAILKQPSLLFLDEATSALDPSSEQEILEVIRHLAKDRTVISITHRLTTSLDQDRIFVLDGGQIVETGLHQDLLKKEGHYQTLYAKQSGFHFSDDGQEAFVSGNRLRAIPLLAEVEEALLDDLSNFFMTETFQEGGQVIQEGDEGDKFYLIVRGKADVVKTMDDGTVKTVASLSDGDFFGEIALLKNVPRTASIVAATPLVLLSLQRKMFQSLLKRAPELRAQLEKRL</sequence>
<dbReference type="KEGG" id="bbev:BBEV_0144"/>
<keyword evidence="8 10" id="KW-0472">Membrane</keyword>
<dbReference type="Pfam" id="PF00027">
    <property type="entry name" value="cNMP_binding"/>
    <property type="match status" value="1"/>
</dbReference>
<evidence type="ECO:0000256" key="8">
    <source>
        <dbReference type="ARBA" id="ARBA00023136"/>
    </source>
</evidence>
<feature type="domain" description="ABC transmembrane type-1" evidence="13">
    <location>
        <begin position="20"/>
        <end position="301"/>
    </location>
</feature>
<dbReference type="PANTHER" id="PTHR43394:SF1">
    <property type="entry name" value="ATP-BINDING CASSETTE SUB-FAMILY B MEMBER 10, MITOCHONDRIAL"/>
    <property type="match status" value="1"/>
</dbReference>
<dbReference type="InterPro" id="IPR027417">
    <property type="entry name" value="P-loop_NTPase"/>
</dbReference>
<dbReference type="CDD" id="cd00038">
    <property type="entry name" value="CAP_ED"/>
    <property type="match status" value="1"/>
</dbReference>
<dbReference type="PROSITE" id="PS50929">
    <property type="entry name" value="ABC_TM1F"/>
    <property type="match status" value="1"/>
</dbReference>
<dbReference type="InterPro" id="IPR003439">
    <property type="entry name" value="ABC_transporter-like_ATP-bd"/>
</dbReference>
<dbReference type="EMBL" id="CP012502">
    <property type="protein sequence ID" value="AOM81539.1"/>
    <property type="molecule type" value="Genomic_DNA"/>
</dbReference>
<dbReference type="InterPro" id="IPR018490">
    <property type="entry name" value="cNMP-bd_dom_sf"/>
</dbReference>
<dbReference type="InterPro" id="IPR039421">
    <property type="entry name" value="Type_1_exporter"/>
</dbReference>
<evidence type="ECO:0000256" key="2">
    <source>
        <dbReference type="ARBA" id="ARBA00022448"/>
    </source>
</evidence>
<organism evidence="14 15">
    <name type="scientific">Salisediminibacterium beveridgei</name>
    <dbReference type="NCBI Taxonomy" id="632773"/>
    <lineage>
        <taxon>Bacteria</taxon>
        <taxon>Bacillati</taxon>
        <taxon>Bacillota</taxon>
        <taxon>Bacilli</taxon>
        <taxon>Bacillales</taxon>
        <taxon>Bacillaceae</taxon>
        <taxon>Salisediminibacterium</taxon>
    </lineage>
</organism>
<dbReference type="Gene3D" id="2.60.120.10">
    <property type="entry name" value="Jelly Rolls"/>
    <property type="match status" value="1"/>
</dbReference>
<keyword evidence="15" id="KW-1185">Reference proteome</keyword>
<feature type="domain" description="Cyclic nucleotide-binding" evidence="11">
    <location>
        <begin position="592"/>
        <end position="709"/>
    </location>
</feature>
<dbReference type="Gene3D" id="3.40.50.300">
    <property type="entry name" value="P-loop containing nucleotide triphosphate hydrolases"/>
    <property type="match status" value="1"/>
</dbReference>
<dbReference type="InterPro" id="IPR003593">
    <property type="entry name" value="AAA+_ATPase"/>
</dbReference>
<feature type="domain" description="ABC transporter" evidence="12">
    <location>
        <begin position="333"/>
        <end position="567"/>
    </location>
</feature>
<dbReference type="InterPro" id="IPR018488">
    <property type="entry name" value="cNMP-bd_CS"/>
</dbReference>
<feature type="transmembrane region" description="Helical" evidence="10">
    <location>
        <begin position="274"/>
        <end position="296"/>
    </location>
</feature>
<evidence type="ECO:0000259" key="11">
    <source>
        <dbReference type="PROSITE" id="PS50042"/>
    </source>
</evidence>
<dbReference type="PATRIC" id="fig|632773.3.peg.151"/>
<keyword evidence="9" id="KW-0010">Activator</keyword>
<dbReference type="Pfam" id="PF00664">
    <property type="entry name" value="ABC_membrane"/>
    <property type="match status" value="1"/>
</dbReference>
<dbReference type="GO" id="GO:0015421">
    <property type="term" value="F:ABC-type oligopeptide transporter activity"/>
    <property type="evidence" value="ECO:0007669"/>
    <property type="project" value="TreeGrafter"/>
</dbReference>
<dbReference type="PROSITE" id="PS00211">
    <property type="entry name" value="ABC_TRANSPORTER_1"/>
    <property type="match status" value="1"/>
</dbReference>
<reference evidence="14 15" key="1">
    <citation type="submission" date="2015-08" db="EMBL/GenBank/DDBJ databases">
        <title>The complete genome sequence of Bacillus beveridgei MLTeJB.</title>
        <authorList>
            <person name="Hanson T.E."/>
            <person name="Mesa C."/>
            <person name="Basesman S.M."/>
            <person name="Oremland R.S."/>
        </authorList>
    </citation>
    <scope>NUCLEOTIDE SEQUENCE [LARGE SCALE GENOMIC DNA]</scope>
    <source>
        <strain evidence="14 15">MLTeJB</strain>
    </source>
</reference>
<dbReference type="SMART" id="SM00100">
    <property type="entry name" value="cNMP"/>
    <property type="match status" value="1"/>
</dbReference>
<keyword evidence="5" id="KW-0547">Nucleotide-binding</keyword>
<dbReference type="PROSITE" id="PS50042">
    <property type="entry name" value="CNMP_BINDING_3"/>
    <property type="match status" value="1"/>
</dbReference>
<keyword evidence="7 10" id="KW-1133">Transmembrane helix</keyword>
<dbReference type="OrthoDB" id="9804259at2"/>
<dbReference type="SMART" id="SM00382">
    <property type="entry name" value="AAA"/>
    <property type="match status" value="1"/>
</dbReference>
<evidence type="ECO:0000256" key="10">
    <source>
        <dbReference type="SAM" id="Phobius"/>
    </source>
</evidence>
<name>A0A1D7QRA4_9BACI</name>
<evidence type="ECO:0000256" key="7">
    <source>
        <dbReference type="ARBA" id="ARBA00022989"/>
    </source>
</evidence>
<evidence type="ECO:0000256" key="1">
    <source>
        <dbReference type="ARBA" id="ARBA00004651"/>
    </source>
</evidence>
<evidence type="ECO:0000259" key="12">
    <source>
        <dbReference type="PROSITE" id="PS50893"/>
    </source>
</evidence>